<accession>A0A1X0DY66</accession>
<gene>
    <name evidence="1" type="ORF">BST28_18730</name>
</gene>
<sequence length="74" mass="7706">MNATTDRTVTAGQILAVATAWEQCADEACDDAARLGMCPDSAMMAIYSAEERMLRSHAAALRSLLSPASGTVAS</sequence>
<dbReference type="AlphaFoldDB" id="A0A1X0DY66"/>
<protein>
    <recommendedName>
        <fullName evidence="3">DUF1311 domain-containing protein</fullName>
    </recommendedName>
</protein>
<evidence type="ECO:0008006" key="3">
    <source>
        <dbReference type="Google" id="ProtNLM"/>
    </source>
</evidence>
<dbReference type="Proteomes" id="UP000192713">
    <property type="component" value="Unassembled WGS sequence"/>
</dbReference>
<comment type="caution">
    <text evidence="1">The sequence shown here is derived from an EMBL/GenBank/DDBJ whole genome shotgun (WGS) entry which is preliminary data.</text>
</comment>
<evidence type="ECO:0000313" key="1">
    <source>
        <dbReference type="EMBL" id="ORA77158.1"/>
    </source>
</evidence>
<dbReference type="EMBL" id="MVHU01000035">
    <property type="protein sequence ID" value="ORA77158.1"/>
    <property type="molecule type" value="Genomic_DNA"/>
</dbReference>
<reference evidence="1 2" key="1">
    <citation type="submission" date="2017-02" db="EMBL/GenBank/DDBJ databases">
        <title>The new phylogeny of genus Mycobacterium.</title>
        <authorList>
            <person name="Tortoli E."/>
            <person name="Trovato A."/>
            <person name="Cirillo D.M."/>
        </authorList>
    </citation>
    <scope>NUCLEOTIDE SEQUENCE [LARGE SCALE GENOMIC DNA]</scope>
    <source>
        <strain evidence="1 2">DSM 45093</strain>
    </source>
</reference>
<organism evidence="1 2">
    <name type="scientific">Mycolicibacter kumamotonensis</name>
    <dbReference type="NCBI Taxonomy" id="354243"/>
    <lineage>
        <taxon>Bacteria</taxon>
        <taxon>Bacillati</taxon>
        <taxon>Actinomycetota</taxon>
        <taxon>Actinomycetes</taxon>
        <taxon>Mycobacteriales</taxon>
        <taxon>Mycobacteriaceae</taxon>
        <taxon>Mycolicibacter</taxon>
    </lineage>
</organism>
<name>A0A1X0DY66_9MYCO</name>
<proteinExistence type="predicted"/>
<evidence type="ECO:0000313" key="2">
    <source>
        <dbReference type="Proteomes" id="UP000192713"/>
    </source>
</evidence>
<dbReference type="RefSeq" id="WP_083082287.1">
    <property type="nucleotide sequence ID" value="NZ_MVHU01000035.1"/>
</dbReference>